<evidence type="ECO:0000256" key="3">
    <source>
        <dbReference type="ARBA" id="ARBA00024022"/>
    </source>
</evidence>
<gene>
    <name evidence="7" type="ORF">KSP39_PZI014360</name>
</gene>
<dbReference type="CDD" id="cd12266">
    <property type="entry name" value="RRM_like_XS"/>
    <property type="match status" value="1"/>
</dbReference>
<keyword evidence="1" id="KW-0175">Coiled coil</keyword>
<comment type="caution">
    <text evidence="7">The sequence shown here is derived from an EMBL/GenBank/DDBJ whole genome shotgun (WGS) entry which is preliminary data.</text>
</comment>
<dbReference type="InterPro" id="IPR038588">
    <property type="entry name" value="XS_domain_sf"/>
</dbReference>
<proteinExistence type="inferred from homology"/>
<feature type="compositionally biased region" description="Polar residues" evidence="4">
    <location>
        <begin position="149"/>
        <end position="162"/>
    </location>
</feature>
<dbReference type="Proteomes" id="UP001418222">
    <property type="component" value="Unassembled WGS sequence"/>
</dbReference>
<dbReference type="AlphaFoldDB" id="A0AAP0B9S3"/>
<dbReference type="PANTHER" id="PTHR46602">
    <property type="entry name" value="PROTEIN SUPPRESSOR OF GENE SILENCING 3"/>
    <property type="match status" value="1"/>
</dbReference>
<feature type="compositionally biased region" description="Polar residues" evidence="4">
    <location>
        <begin position="66"/>
        <end position="77"/>
    </location>
</feature>
<evidence type="ECO:0000313" key="8">
    <source>
        <dbReference type="Proteomes" id="UP001418222"/>
    </source>
</evidence>
<dbReference type="InterPro" id="IPR044287">
    <property type="entry name" value="SGS3"/>
</dbReference>
<dbReference type="EMBL" id="JBBWWQ010000012">
    <property type="protein sequence ID" value="KAK8934268.1"/>
    <property type="molecule type" value="Genomic_DNA"/>
</dbReference>
<name>A0AAP0B9S3_9ASPA</name>
<dbReference type="PANTHER" id="PTHR46602:SF1">
    <property type="entry name" value="PROTEIN SUPPRESSOR OF GENE SILENCING 3"/>
    <property type="match status" value="1"/>
</dbReference>
<dbReference type="GO" id="GO:0031047">
    <property type="term" value="P:regulatory ncRNA-mediated gene silencing"/>
    <property type="evidence" value="ECO:0007669"/>
    <property type="project" value="UniProtKB-KW"/>
</dbReference>
<feature type="domain" description="Zinc finger-XS" evidence="6">
    <location>
        <begin position="234"/>
        <end position="260"/>
    </location>
</feature>
<dbReference type="Gene3D" id="3.30.70.2890">
    <property type="entry name" value="XS domain"/>
    <property type="match status" value="1"/>
</dbReference>
<feature type="compositionally biased region" description="Polar residues" evidence="4">
    <location>
        <begin position="11"/>
        <end position="34"/>
    </location>
</feature>
<feature type="compositionally biased region" description="Acidic residues" evidence="4">
    <location>
        <begin position="173"/>
        <end position="194"/>
    </location>
</feature>
<evidence type="ECO:0000256" key="2">
    <source>
        <dbReference type="ARBA" id="ARBA00023158"/>
    </source>
</evidence>
<dbReference type="GO" id="GO:0051607">
    <property type="term" value="P:defense response to virus"/>
    <property type="evidence" value="ECO:0007669"/>
    <property type="project" value="InterPro"/>
</dbReference>
<dbReference type="InterPro" id="IPR005381">
    <property type="entry name" value="Znf-XS_domain"/>
</dbReference>
<accession>A0AAP0B9S3</accession>
<keyword evidence="8" id="KW-1185">Reference proteome</keyword>
<sequence>MNSKKVGGKSYSATASGASTLSKNTNKFEASGSVNGYPKPELLRSDMGDFSTNPTQGWEKKKNKPGTVTGNQWSSNPAPKAWVQSGAGKTFLNNSAQFGDSRAAVDRWNPKHQSGIRNGETAYILPLSTSIPPPLKGGWQWGARGGSAVNPTADNFSTSSDVDSAPNRPKDFSDDDDDNLIDGSDDEFSDDCDSDASQRSLGTRKMNKWFKGFFENLDKLMVDEIAEQTRQWHCPACQNGPGAIEWYDGIQPLMTHAKTKRSFRPKLHQEFAVLLDEELRRRGTSMNPAGEAFGKWKGLHESTTDRDIVWPPMVIVMNTQLEKDENEKWIGMGNQELLEYFSEYAAKRARHSYGPCGHRGMSVLIFDSSAMGYMEAERLHKHFVEQKTSRDAWERGNPVLFCHGGQRQLYGYMARKDDLDSFNQHSQGKTCLKYELRSYQEMVVIPMKQMSQDNQQLTYLKNKVVKEQEISKALKHTVVAVTQKLRQTSEDNRIVRRRTMMQHEESKEMMDYQERFFKEQIEKIHKHTEDKELEYEKLLQGERVKAKTSDSNSAYRGDTISRTKIEKFIENQEKDVEEFEVRRGELIRSFDEKKIKMRQQHLTEELELEQNFDANLSSLIDEYARSSFQNSAIDS</sequence>
<evidence type="ECO:0000259" key="6">
    <source>
        <dbReference type="Pfam" id="PF03470"/>
    </source>
</evidence>
<evidence type="ECO:0000256" key="1">
    <source>
        <dbReference type="ARBA" id="ARBA00023054"/>
    </source>
</evidence>
<dbReference type="InterPro" id="IPR005380">
    <property type="entry name" value="XS_domain"/>
</dbReference>
<dbReference type="Pfam" id="PF03470">
    <property type="entry name" value="zf-XS"/>
    <property type="match status" value="1"/>
</dbReference>
<feature type="region of interest" description="Disordered" evidence="4">
    <location>
        <begin position="1"/>
        <end position="81"/>
    </location>
</feature>
<dbReference type="Pfam" id="PF03468">
    <property type="entry name" value="XS"/>
    <property type="match status" value="1"/>
</dbReference>
<comment type="similarity">
    <text evidence="3">Belongs to the SGS3 family.</text>
</comment>
<reference evidence="7 8" key="1">
    <citation type="journal article" date="2022" name="Nat. Plants">
        <title>Genomes of leafy and leafless Platanthera orchids illuminate the evolution of mycoheterotrophy.</title>
        <authorList>
            <person name="Li M.H."/>
            <person name="Liu K.W."/>
            <person name="Li Z."/>
            <person name="Lu H.C."/>
            <person name="Ye Q.L."/>
            <person name="Zhang D."/>
            <person name="Wang J.Y."/>
            <person name="Li Y.F."/>
            <person name="Zhong Z.M."/>
            <person name="Liu X."/>
            <person name="Yu X."/>
            <person name="Liu D.K."/>
            <person name="Tu X.D."/>
            <person name="Liu B."/>
            <person name="Hao Y."/>
            <person name="Liao X.Y."/>
            <person name="Jiang Y.T."/>
            <person name="Sun W.H."/>
            <person name="Chen J."/>
            <person name="Chen Y.Q."/>
            <person name="Ai Y."/>
            <person name="Zhai J.W."/>
            <person name="Wu S.S."/>
            <person name="Zhou Z."/>
            <person name="Hsiao Y.Y."/>
            <person name="Wu W.L."/>
            <person name="Chen Y.Y."/>
            <person name="Lin Y.F."/>
            <person name="Hsu J.L."/>
            <person name="Li C.Y."/>
            <person name="Wang Z.W."/>
            <person name="Zhao X."/>
            <person name="Zhong W.Y."/>
            <person name="Ma X.K."/>
            <person name="Ma L."/>
            <person name="Huang J."/>
            <person name="Chen G.Z."/>
            <person name="Huang M.Z."/>
            <person name="Huang L."/>
            <person name="Peng D.H."/>
            <person name="Luo Y.B."/>
            <person name="Zou S.Q."/>
            <person name="Chen S.P."/>
            <person name="Lan S."/>
            <person name="Tsai W.C."/>
            <person name="Van de Peer Y."/>
            <person name="Liu Z.J."/>
        </authorList>
    </citation>
    <scope>NUCLEOTIDE SEQUENCE [LARGE SCALE GENOMIC DNA]</scope>
    <source>
        <strain evidence="7">Lor287</strain>
    </source>
</reference>
<evidence type="ECO:0000256" key="4">
    <source>
        <dbReference type="SAM" id="MobiDB-lite"/>
    </source>
</evidence>
<feature type="region of interest" description="Disordered" evidence="4">
    <location>
        <begin position="142"/>
        <end position="198"/>
    </location>
</feature>
<evidence type="ECO:0000313" key="7">
    <source>
        <dbReference type="EMBL" id="KAK8934268.1"/>
    </source>
</evidence>
<evidence type="ECO:0000259" key="5">
    <source>
        <dbReference type="Pfam" id="PF03468"/>
    </source>
</evidence>
<keyword evidence="2" id="KW-0943">RNA-mediated gene silencing</keyword>
<organism evidence="7 8">
    <name type="scientific">Platanthera zijinensis</name>
    <dbReference type="NCBI Taxonomy" id="2320716"/>
    <lineage>
        <taxon>Eukaryota</taxon>
        <taxon>Viridiplantae</taxon>
        <taxon>Streptophyta</taxon>
        <taxon>Embryophyta</taxon>
        <taxon>Tracheophyta</taxon>
        <taxon>Spermatophyta</taxon>
        <taxon>Magnoliopsida</taxon>
        <taxon>Liliopsida</taxon>
        <taxon>Asparagales</taxon>
        <taxon>Orchidaceae</taxon>
        <taxon>Orchidoideae</taxon>
        <taxon>Orchideae</taxon>
        <taxon>Orchidinae</taxon>
        <taxon>Platanthera</taxon>
    </lineage>
</organism>
<protein>
    <submittedName>
        <fullName evidence="7">Uncharacterized protein</fullName>
    </submittedName>
</protein>
<feature type="domain" description="XS" evidence="5">
    <location>
        <begin position="305"/>
        <end position="420"/>
    </location>
</feature>